<dbReference type="Pfam" id="PF04965">
    <property type="entry name" value="GPW_gp25"/>
    <property type="match status" value="1"/>
</dbReference>
<keyword evidence="2" id="KW-1185">Reference proteome</keyword>
<evidence type="ECO:0000313" key="1">
    <source>
        <dbReference type="EMBL" id="MRN37204.1"/>
    </source>
</evidence>
<protein>
    <submittedName>
        <fullName evidence="1">Phage baseplate protein</fullName>
    </submittedName>
</protein>
<comment type="caution">
    <text evidence="1">The sequence shown here is derived from an EMBL/GenBank/DDBJ whole genome shotgun (WGS) entry which is preliminary data.</text>
</comment>
<dbReference type="SUPFAM" id="SSF160719">
    <property type="entry name" value="gpW/gp25-like"/>
    <property type="match status" value="1"/>
</dbReference>
<sequence length="111" mass="12273">MTNAETGREISLKAHIAQSINNILFTRIGSRIMREDYGSILPDLIDMPLIPPVVLALQQAIVSAIAAWEPRVKIESVRFDAEAAAQGRLKIWLETVILSSGVKETFEITDV</sequence>
<dbReference type="RefSeq" id="WP_095501833.1">
    <property type="nucleotide sequence ID" value="NZ_CP046027.1"/>
</dbReference>
<dbReference type="InterPro" id="IPR007048">
    <property type="entry name" value="IraD/Gp25-like"/>
</dbReference>
<dbReference type="Gene3D" id="3.10.450.40">
    <property type="match status" value="1"/>
</dbReference>
<reference evidence="1" key="1">
    <citation type="journal article" name="Emerg. Infect. Dis.">
        <title>Two cases of a newly characterized neisseria species.</title>
        <authorList>
            <person name="Mustapha M."/>
            <person name="Lemos A.P.S."/>
            <person name="Harrison L.H."/>
            <person name="Vantyne D."/>
            <person name="Sacchi C.T."/>
        </authorList>
    </citation>
    <scope>NUCLEOTIDE SEQUENCE</scope>
    <source>
        <strain evidence="1">N.95.16</strain>
    </source>
</reference>
<accession>A0A5Q3RXV8</accession>
<proteinExistence type="predicted"/>
<dbReference type="AlphaFoldDB" id="A0A5Q3RXV8"/>
<organism evidence="1 2">
    <name type="scientific">Neisseria brasiliensis</name>
    <dbReference type="NCBI Taxonomy" id="2666100"/>
    <lineage>
        <taxon>Bacteria</taxon>
        <taxon>Pseudomonadati</taxon>
        <taxon>Pseudomonadota</taxon>
        <taxon>Betaproteobacteria</taxon>
        <taxon>Neisseriales</taxon>
        <taxon>Neisseriaceae</taxon>
        <taxon>Neisseria</taxon>
    </lineage>
</organism>
<name>A0A5Q3RXV8_9NEIS</name>
<dbReference type="EMBL" id="WJXO01000001">
    <property type="protein sequence ID" value="MRN37204.1"/>
    <property type="molecule type" value="Genomic_DNA"/>
</dbReference>
<evidence type="ECO:0000313" key="2">
    <source>
        <dbReference type="Proteomes" id="UP000486297"/>
    </source>
</evidence>
<dbReference type="Proteomes" id="UP000486297">
    <property type="component" value="Unassembled WGS sequence"/>
</dbReference>
<gene>
    <name evidence="1" type="ORF">GJU80_01450</name>
</gene>